<evidence type="ECO:0000313" key="1">
    <source>
        <dbReference type="EMBL" id="KAE8368058.1"/>
    </source>
</evidence>
<organism evidence="1 2">
    <name type="scientific">Aspergillus caelatus</name>
    <dbReference type="NCBI Taxonomy" id="61420"/>
    <lineage>
        <taxon>Eukaryota</taxon>
        <taxon>Fungi</taxon>
        <taxon>Dikarya</taxon>
        <taxon>Ascomycota</taxon>
        <taxon>Pezizomycotina</taxon>
        <taxon>Eurotiomycetes</taxon>
        <taxon>Eurotiomycetidae</taxon>
        <taxon>Eurotiales</taxon>
        <taxon>Aspergillaceae</taxon>
        <taxon>Aspergillus</taxon>
        <taxon>Aspergillus subgen. Circumdati</taxon>
    </lineage>
</organism>
<reference evidence="1 2" key="1">
    <citation type="submission" date="2019-04" db="EMBL/GenBank/DDBJ databases">
        <title>Friends and foes A comparative genomics studyof 23 Aspergillus species from section Flavi.</title>
        <authorList>
            <consortium name="DOE Joint Genome Institute"/>
            <person name="Kjaerbolling I."/>
            <person name="Vesth T."/>
            <person name="Frisvad J.C."/>
            <person name="Nybo J.L."/>
            <person name="Theobald S."/>
            <person name="Kildgaard S."/>
            <person name="Isbrandt T."/>
            <person name="Kuo A."/>
            <person name="Sato A."/>
            <person name="Lyhne E.K."/>
            <person name="Kogle M.E."/>
            <person name="Wiebenga A."/>
            <person name="Kun R.S."/>
            <person name="Lubbers R.J."/>
            <person name="Makela M.R."/>
            <person name="Barry K."/>
            <person name="Chovatia M."/>
            <person name="Clum A."/>
            <person name="Daum C."/>
            <person name="Haridas S."/>
            <person name="He G."/>
            <person name="LaButti K."/>
            <person name="Lipzen A."/>
            <person name="Mondo S."/>
            <person name="Riley R."/>
            <person name="Salamov A."/>
            <person name="Simmons B.A."/>
            <person name="Magnuson J.K."/>
            <person name="Henrissat B."/>
            <person name="Mortensen U.H."/>
            <person name="Larsen T.O."/>
            <person name="Devries R.P."/>
            <person name="Grigoriev I.V."/>
            <person name="Machida M."/>
            <person name="Baker S.E."/>
            <person name="Andersen M.R."/>
        </authorList>
    </citation>
    <scope>NUCLEOTIDE SEQUENCE [LARGE SCALE GENOMIC DNA]</scope>
    <source>
        <strain evidence="1 2">CBS 763.97</strain>
    </source>
</reference>
<sequence length="104" mass="11469">MTAAVAAVQTEAVGMFSLLKLKPTTSLRPNADISLVFDRITELSQYATVLTGKLFASIYQNDPGRLSPLGDIDDMIRLQFMLSEEISRLYTILHHQGQSSTPVL</sequence>
<dbReference type="Proteomes" id="UP000326268">
    <property type="component" value="Unassembled WGS sequence"/>
</dbReference>
<keyword evidence="2" id="KW-1185">Reference proteome</keyword>
<accession>A0A5N7AFF8</accession>
<protein>
    <submittedName>
        <fullName evidence="1">Uncharacterized protein</fullName>
    </submittedName>
</protein>
<evidence type="ECO:0000313" key="2">
    <source>
        <dbReference type="Proteomes" id="UP000326268"/>
    </source>
</evidence>
<dbReference type="OrthoDB" id="4476008at2759"/>
<gene>
    <name evidence="1" type="ORF">BDV27DRAFT_154386</name>
</gene>
<dbReference type="AlphaFoldDB" id="A0A5N7AFF8"/>
<dbReference type="EMBL" id="ML737589">
    <property type="protein sequence ID" value="KAE8368058.1"/>
    <property type="molecule type" value="Genomic_DNA"/>
</dbReference>
<proteinExistence type="predicted"/>
<dbReference type="RefSeq" id="XP_031931139.1">
    <property type="nucleotide sequence ID" value="XM_032071956.1"/>
</dbReference>
<name>A0A5N7AFF8_9EURO</name>
<dbReference type="GeneID" id="43656402"/>